<protein>
    <submittedName>
        <fullName evidence="1">Uncharacterized protein</fullName>
    </submittedName>
</protein>
<evidence type="ECO:0000313" key="1">
    <source>
        <dbReference type="EMBL" id="KZN37744.1"/>
    </source>
</evidence>
<sequence>MAMYAHHRNGFGTRLSLSQLAYAQETELGIFRLAKMVARSNRLDDHERFQLESFVF</sequence>
<name>A0A166WQ92_9GAMM</name>
<dbReference type="Proteomes" id="UP000076643">
    <property type="component" value="Unassembled WGS sequence"/>
</dbReference>
<evidence type="ECO:0000313" key="2">
    <source>
        <dbReference type="Proteomes" id="UP000076643"/>
    </source>
</evidence>
<accession>A0A166WQ92</accession>
<proteinExistence type="predicted"/>
<reference evidence="1 2" key="1">
    <citation type="submission" date="2013-07" db="EMBL/GenBank/DDBJ databases">
        <title>Comparative Genomic and Metabolomic Analysis of Twelve Strains of Pseudoalteromonas luteoviolacea.</title>
        <authorList>
            <person name="Vynne N.G."/>
            <person name="Mansson M."/>
            <person name="Gram L."/>
        </authorList>
    </citation>
    <scope>NUCLEOTIDE SEQUENCE [LARGE SCALE GENOMIC DNA]</scope>
    <source>
        <strain evidence="1 2">DSM 6061</strain>
    </source>
</reference>
<keyword evidence="2" id="KW-1185">Reference proteome</keyword>
<gene>
    <name evidence="1" type="ORF">N475_02710</name>
</gene>
<dbReference type="AlphaFoldDB" id="A0A166WQ92"/>
<dbReference type="RefSeq" id="WP_155730805.1">
    <property type="nucleotide sequence ID" value="NZ_AQHB01000028.1"/>
</dbReference>
<dbReference type="EMBL" id="AUYB01000103">
    <property type="protein sequence ID" value="KZN37744.1"/>
    <property type="molecule type" value="Genomic_DNA"/>
</dbReference>
<organism evidence="1 2">
    <name type="scientific">Pseudoalteromonas luteoviolacea DSM 6061</name>
    <dbReference type="NCBI Taxonomy" id="1365250"/>
    <lineage>
        <taxon>Bacteria</taxon>
        <taxon>Pseudomonadati</taxon>
        <taxon>Pseudomonadota</taxon>
        <taxon>Gammaproteobacteria</taxon>
        <taxon>Alteromonadales</taxon>
        <taxon>Pseudoalteromonadaceae</taxon>
        <taxon>Pseudoalteromonas</taxon>
    </lineage>
</organism>
<dbReference type="PATRIC" id="fig|1365250.3.peg.2765"/>
<comment type="caution">
    <text evidence="1">The sequence shown here is derived from an EMBL/GenBank/DDBJ whole genome shotgun (WGS) entry which is preliminary data.</text>
</comment>